<dbReference type="GO" id="GO:0004160">
    <property type="term" value="F:dihydroxy-acid dehydratase activity"/>
    <property type="evidence" value="ECO:0007669"/>
    <property type="project" value="TreeGrafter"/>
</dbReference>
<dbReference type="InterPro" id="IPR000581">
    <property type="entry name" value="ILV_EDD_N"/>
</dbReference>
<feature type="domain" description="Dihydroxy-acid/6-phosphogluconate dehydratase N-terminal" evidence="3">
    <location>
        <begin position="1"/>
        <end position="140"/>
    </location>
</feature>
<dbReference type="InterPro" id="IPR050165">
    <property type="entry name" value="DHAD_IlvD/Edd"/>
</dbReference>
<name>A0A345UNX1_9BACT</name>
<dbReference type="InterPro" id="IPR037237">
    <property type="entry name" value="IlvD/EDD_N"/>
</dbReference>
<accession>A0A345UNX1</accession>
<dbReference type="EMBL" id="CP027806">
    <property type="protein sequence ID" value="AXJ02173.1"/>
    <property type="molecule type" value="Genomic_DNA"/>
</dbReference>
<keyword evidence="2" id="KW-0456">Lyase</keyword>
<proteinExistence type="inferred from homology"/>
<comment type="similarity">
    <text evidence="1">Belongs to the IlvD/Edd family.</text>
</comment>
<reference evidence="4 5" key="1">
    <citation type="submission" date="2018-03" db="EMBL/GenBank/DDBJ databases">
        <title>Phenotypic and genomic properties of Cyclonatronum proteinivorum gen. nov., sp. nov., a haloalkaliphilic bacteroidete from soda lakes possessing Na+-translocating rhodopsin.</title>
        <authorList>
            <person name="Toshchakov S.V."/>
            <person name="Korzhenkov A."/>
            <person name="Samarov N.I."/>
            <person name="Kublanov I.V."/>
            <person name="Muntyan M.S."/>
            <person name="Sorokin D.Y."/>
        </authorList>
    </citation>
    <scope>NUCLEOTIDE SEQUENCE [LARGE SCALE GENOMIC DNA]</scope>
    <source>
        <strain evidence="4 5">Omega</strain>
    </source>
</reference>
<organism evidence="4 5">
    <name type="scientific">Cyclonatronum proteinivorum</name>
    <dbReference type="NCBI Taxonomy" id="1457365"/>
    <lineage>
        <taxon>Bacteria</taxon>
        <taxon>Pseudomonadati</taxon>
        <taxon>Balneolota</taxon>
        <taxon>Balneolia</taxon>
        <taxon>Balneolales</taxon>
        <taxon>Cyclonatronaceae</taxon>
        <taxon>Cyclonatronum</taxon>
    </lineage>
</organism>
<evidence type="ECO:0000259" key="3">
    <source>
        <dbReference type="Pfam" id="PF00920"/>
    </source>
</evidence>
<dbReference type="AlphaFoldDB" id="A0A345UNX1"/>
<dbReference type="SUPFAM" id="SSF143975">
    <property type="entry name" value="IlvD/EDD N-terminal domain-like"/>
    <property type="match status" value="1"/>
</dbReference>
<evidence type="ECO:0000313" key="4">
    <source>
        <dbReference type="EMBL" id="AXJ02173.1"/>
    </source>
</evidence>
<dbReference type="Pfam" id="PF00920">
    <property type="entry name" value="ILVD_EDD_N"/>
    <property type="match status" value="1"/>
</dbReference>
<dbReference type="GO" id="GO:0009082">
    <property type="term" value="P:branched-chain amino acid biosynthetic process"/>
    <property type="evidence" value="ECO:0007669"/>
    <property type="project" value="TreeGrafter"/>
</dbReference>
<dbReference type="KEGG" id="cprv:CYPRO_2936"/>
<keyword evidence="5" id="KW-1185">Reference proteome</keyword>
<sequence>MYTANTMSSAIETLGLSLPYSSCTPATSDEKTDECLRIGAVMEQLLRLDLKPLDIVTRAALENAIAVVIALGGSTNAVLHLLAIAQTAGIAFTIDDFQVVSDRTPYLADLKPSGRFVMEDLHEAGGVPAVQKLLLQHDLID</sequence>
<evidence type="ECO:0000313" key="5">
    <source>
        <dbReference type="Proteomes" id="UP000254808"/>
    </source>
</evidence>
<protein>
    <submittedName>
        <fullName evidence="4">Dihydroxy-acid dehydratase</fullName>
    </submittedName>
</protein>
<dbReference type="PANTHER" id="PTHR21000:SF5">
    <property type="entry name" value="DIHYDROXY-ACID DEHYDRATASE, MITOCHONDRIAL"/>
    <property type="match status" value="1"/>
</dbReference>
<gene>
    <name evidence="4" type="ORF">CYPRO_2936</name>
</gene>
<evidence type="ECO:0000256" key="2">
    <source>
        <dbReference type="ARBA" id="ARBA00023239"/>
    </source>
</evidence>
<evidence type="ECO:0000256" key="1">
    <source>
        <dbReference type="ARBA" id="ARBA00006486"/>
    </source>
</evidence>
<dbReference type="PANTHER" id="PTHR21000">
    <property type="entry name" value="DIHYDROXY-ACID DEHYDRATASE DAD"/>
    <property type="match status" value="1"/>
</dbReference>
<dbReference type="Proteomes" id="UP000254808">
    <property type="component" value="Chromosome"/>
</dbReference>